<sequence>MFLHNWTVIHQCRASFLSAKEAQRTFSCSAPSYLNRSYNKSSRTIGGLACAPAGVAGANGTSRFCGTL</sequence>
<accession>A0AA88AEG0</accession>
<comment type="caution">
    <text evidence="1">The sequence shown here is derived from an EMBL/GenBank/DDBJ whole genome shotgun (WGS) entry which is preliminary data.</text>
</comment>
<gene>
    <name evidence="1" type="ORF">TIFTF001_022408</name>
</gene>
<dbReference type="AlphaFoldDB" id="A0AA88AEG0"/>
<evidence type="ECO:0000313" key="1">
    <source>
        <dbReference type="EMBL" id="GMN53253.1"/>
    </source>
</evidence>
<dbReference type="Proteomes" id="UP001187192">
    <property type="component" value="Unassembled WGS sequence"/>
</dbReference>
<dbReference type="EMBL" id="BTGU01000045">
    <property type="protein sequence ID" value="GMN53253.1"/>
    <property type="molecule type" value="Genomic_DNA"/>
</dbReference>
<proteinExistence type="predicted"/>
<keyword evidence="2" id="KW-1185">Reference proteome</keyword>
<reference evidence="1" key="1">
    <citation type="submission" date="2023-07" db="EMBL/GenBank/DDBJ databases">
        <title>draft genome sequence of fig (Ficus carica).</title>
        <authorList>
            <person name="Takahashi T."/>
            <person name="Nishimura K."/>
        </authorList>
    </citation>
    <scope>NUCLEOTIDE SEQUENCE</scope>
</reference>
<protein>
    <submittedName>
        <fullName evidence="1">Uncharacterized protein</fullName>
    </submittedName>
</protein>
<organism evidence="1 2">
    <name type="scientific">Ficus carica</name>
    <name type="common">Common fig</name>
    <dbReference type="NCBI Taxonomy" id="3494"/>
    <lineage>
        <taxon>Eukaryota</taxon>
        <taxon>Viridiplantae</taxon>
        <taxon>Streptophyta</taxon>
        <taxon>Embryophyta</taxon>
        <taxon>Tracheophyta</taxon>
        <taxon>Spermatophyta</taxon>
        <taxon>Magnoliopsida</taxon>
        <taxon>eudicotyledons</taxon>
        <taxon>Gunneridae</taxon>
        <taxon>Pentapetalae</taxon>
        <taxon>rosids</taxon>
        <taxon>fabids</taxon>
        <taxon>Rosales</taxon>
        <taxon>Moraceae</taxon>
        <taxon>Ficeae</taxon>
        <taxon>Ficus</taxon>
    </lineage>
</organism>
<evidence type="ECO:0000313" key="2">
    <source>
        <dbReference type="Proteomes" id="UP001187192"/>
    </source>
</evidence>
<name>A0AA88AEG0_FICCA</name>